<accession>A0A8S5PJL4</accession>
<reference evidence="1" key="1">
    <citation type="journal article" date="2021" name="Proc. Natl. Acad. Sci. U.S.A.">
        <title>A Catalog of Tens of Thousands of Viruses from Human Metagenomes Reveals Hidden Associations with Chronic Diseases.</title>
        <authorList>
            <person name="Tisza M.J."/>
            <person name="Buck C.B."/>
        </authorList>
    </citation>
    <scope>NUCLEOTIDE SEQUENCE</scope>
    <source>
        <strain evidence="1">CtL0q1</strain>
    </source>
</reference>
<organism evidence="1">
    <name type="scientific">Siphoviridae sp. ctL0q1</name>
    <dbReference type="NCBI Taxonomy" id="2825449"/>
    <lineage>
        <taxon>Viruses</taxon>
        <taxon>Duplodnaviria</taxon>
        <taxon>Heunggongvirae</taxon>
        <taxon>Uroviricota</taxon>
        <taxon>Caudoviricetes</taxon>
    </lineage>
</organism>
<evidence type="ECO:0000313" key="1">
    <source>
        <dbReference type="EMBL" id="DAE06920.1"/>
    </source>
</evidence>
<name>A0A8S5PJL4_9CAUD</name>
<dbReference type="EMBL" id="BK015443">
    <property type="protein sequence ID" value="DAE06920.1"/>
    <property type="molecule type" value="Genomic_DNA"/>
</dbReference>
<proteinExistence type="predicted"/>
<protein>
    <submittedName>
        <fullName evidence="1">HTH-type transcriptional regulator</fullName>
    </submittedName>
</protein>
<sequence length="83" mass="9786">MDMKVVKSEKKICPCCMEEHVVKTVLVMDHATFKNTPVNYEASYFFCDLAKEFYIDEQQMRDNNIKLKDAYRKRMNLNAAALK</sequence>